<dbReference type="PANTHER" id="PTHR10338">
    <property type="entry name" value="INTER-ALPHA-TRYPSIN INHIBITOR HEAVY CHAIN FAMILY MEMBER"/>
    <property type="match status" value="1"/>
</dbReference>
<proteinExistence type="predicted"/>
<evidence type="ECO:0000259" key="2">
    <source>
        <dbReference type="PROSITE" id="PS50234"/>
    </source>
</evidence>
<dbReference type="Pfam" id="PF02368">
    <property type="entry name" value="Big_2"/>
    <property type="match status" value="1"/>
</dbReference>
<dbReference type="PANTHER" id="PTHR10338:SF108">
    <property type="entry name" value="INTER-ALPHA-TRYPSIN INHIBITOR HEAVY CHAIN H4-LIKE PROTEIN"/>
    <property type="match status" value="1"/>
</dbReference>
<evidence type="ECO:0000256" key="1">
    <source>
        <dbReference type="SAM" id="MobiDB-lite"/>
    </source>
</evidence>
<dbReference type="InterPro" id="IPR050934">
    <property type="entry name" value="ITIH"/>
</dbReference>
<dbReference type="PROSITE" id="PS50234">
    <property type="entry name" value="VWFA"/>
    <property type="match status" value="1"/>
</dbReference>
<dbReference type="EMBL" id="JACHEP010000007">
    <property type="protein sequence ID" value="MBB5324584.1"/>
    <property type="molecule type" value="Genomic_DNA"/>
</dbReference>
<dbReference type="SUPFAM" id="SSF53300">
    <property type="entry name" value="vWA-like"/>
    <property type="match status" value="1"/>
</dbReference>
<feature type="region of interest" description="Disordered" evidence="1">
    <location>
        <begin position="1061"/>
        <end position="1080"/>
    </location>
</feature>
<keyword evidence="4" id="KW-1185">Reference proteome</keyword>
<dbReference type="InterPro" id="IPR002035">
    <property type="entry name" value="VWF_A"/>
</dbReference>
<organism evidence="3 4">
    <name type="scientific">Anoxybacteroides tepidamans</name>
    <dbReference type="NCBI Taxonomy" id="265948"/>
    <lineage>
        <taxon>Bacteria</taxon>
        <taxon>Bacillati</taxon>
        <taxon>Bacillota</taxon>
        <taxon>Bacilli</taxon>
        <taxon>Bacillales</taxon>
        <taxon>Anoxybacillaceae</taxon>
        <taxon>Anoxybacteroides</taxon>
    </lineage>
</organism>
<dbReference type="InterPro" id="IPR008964">
    <property type="entry name" value="Invasin/intimin_cell_adhesion"/>
</dbReference>
<dbReference type="SUPFAM" id="SSF49373">
    <property type="entry name" value="Invasin/intimin cell-adhesion fragments"/>
    <property type="match status" value="1"/>
</dbReference>
<dbReference type="SMART" id="SM00635">
    <property type="entry name" value="BID_2"/>
    <property type="match status" value="2"/>
</dbReference>
<dbReference type="InterPro" id="IPR003343">
    <property type="entry name" value="Big_2"/>
</dbReference>
<name>A0A7W8MUU0_9BACL</name>
<accession>A0A7W8MUU0</accession>
<gene>
    <name evidence="3" type="ORF">HNQ34_001681</name>
</gene>
<dbReference type="Pfam" id="PF13519">
    <property type="entry name" value="VWA_2"/>
    <property type="match status" value="1"/>
</dbReference>
<dbReference type="AlphaFoldDB" id="A0A7W8MUU0"/>
<dbReference type="Proteomes" id="UP000520011">
    <property type="component" value="Unassembled WGS sequence"/>
</dbReference>
<protein>
    <submittedName>
        <fullName evidence="3">Uncharacterized protein YjdB</fullName>
    </submittedName>
</protein>
<comment type="caution">
    <text evidence="3">The sequence shown here is derived from an EMBL/GenBank/DDBJ whole genome shotgun (WGS) entry which is preliminary data.</text>
</comment>
<dbReference type="CDD" id="cd00198">
    <property type="entry name" value="vWFA"/>
    <property type="match status" value="1"/>
</dbReference>
<dbReference type="Gene3D" id="2.60.40.1080">
    <property type="match status" value="2"/>
</dbReference>
<dbReference type="InterPro" id="IPR036465">
    <property type="entry name" value="vWFA_dom_sf"/>
</dbReference>
<dbReference type="Gene3D" id="3.40.50.410">
    <property type="entry name" value="von Willebrand factor, type A domain"/>
    <property type="match status" value="1"/>
</dbReference>
<evidence type="ECO:0000313" key="3">
    <source>
        <dbReference type="EMBL" id="MBB5324584.1"/>
    </source>
</evidence>
<feature type="domain" description="VWFA" evidence="2">
    <location>
        <begin position="192"/>
        <end position="458"/>
    </location>
</feature>
<dbReference type="RefSeq" id="WP_183253433.1">
    <property type="nucleotide sequence ID" value="NZ_JACHEP010000007.1"/>
</dbReference>
<dbReference type="SMART" id="SM00327">
    <property type="entry name" value="VWA"/>
    <property type="match status" value="1"/>
</dbReference>
<sequence>MKKVIRLFGIFIFMLGLFFTNEKLVWGSSSKEEGAITNVTASKIEGWATTVGQGSGNGNTISFFIVKINIKGSSSQVSYRTNAIQVPAEQNGEKKYTFSLDMTNKWPQGNGNSTYQIVVDAYRTLGNGKEDYYFSFPDTAYEYQPRNAYLDFTLSASQSEYAKPANGDAQGRLDVTLIPQGRIDSVVRPPIDVVFVFDVSGSMDELGTNPMKFQSAKQALSSAVSYFKANVNPSDRFALIPFSSDVQYNKVVPFPTGTYDVAQHLDKILQTSNSLVAGGGTNYTQALQTAQSLFNDPTRKKYIIFLTDGVPTFANVVEQMTYKEVKNYRYTGKIITGNISLRYELYNDGITTAMRFIDNNGYERVLYGSGYDYANGLYVGRSGLTFSYSAVNTKIRNYGLNVAKNLGMNNITLYSIGFGDNYDVDMDYLSQLSAMTGGLAKQGTTQNLTEIFQQFSKLATDPVLSGTVKIPLQSFNGNVQVVENENVWLDEAKENAYVTFNISYKVGQPAPPPVNISIPVLFKAKGTYTLSAEMSYRDVYGALQPTVTKTVTVVVKDEVPPSFTGSVTLQGVSRNISDLIKYGNSNGDSNQFIAQYSLTPVGYVGNGVTGNLSNIKLIQPLPDGVTVVPSANVTVYSNNGVTYAEIAFPNTTIDYTKLNSTTLTASLKLQANWALEGVQLPQATVSFTDSKYGARTSTLPVASQSISMKVRLLEFPDMYYEGDSRGLVSKWQTLAATTNLLATTKHPNDYGLLMLPIQSLMFKPNSGDLIIVVTYKDGQVVELNLTPQLKIFTNDGREVTNGATVTEPVKVRVVGLVAGEEVSYEYKIDNEKQDASWKPLSAPYEIPITFDGYSVISVRSKGGFTKGDGIATVAVTFNKLVTKIELGPYKSEMNVNEVQTLQATVLPSDATNKNVRWSSSNPSVASVENGIVTALSLGNVTIYVEAQDESGVSARANITVVDPTVPLESIRFKQRTLSITLGEKIPVASLLEFNPSNATNKQLESVLSSAPQYVEITNENGQWYLTARNYGYSTVTAIAEEKTKNGQEIKDSIVIIVTKSGNGSGGGNNGGDSEIPKGRW</sequence>
<reference evidence="3 4" key="1">
    <citation type="submission" date="2020-08" db="EMBL/GenBank/DDBJ databases">
        <title>Genomic Encyclopedia of Type Strains, Phase IV (KMG-IV): sequencing the most valuable type-strain genomes for metagenomic binning, comparative biology and taxonomic classification.</title>
        <authorList>
            <person name="Goeker M."/>
        </authorList>
    </citation>
    <scope>NUCLEOTIDE SEQUENCE [LARGE SCALE GENOMIC DNA]</scope>
    <source>
        <strain evidence="3 4">DSM 16325</strain>
    </source>
</reference>
<evidence type="ECO:0000313" key="4">
    <source>
        <dbReference type="Proteomes" id="UP000520011"/>
    </source>
</evidence>